<dbReference type="PANTHER" id="PTHR48464:SF1">
    <property type="entry name" value="MYB_SANT-LIKE DOMAIN-CONTAINING PROTEIN"/>
    <property type="match status" value="1"/>
</dbReference>
<comment type="caution">
    <text evidence="3">The sequence shown here is derived from an EMBL/GenBank/DDBJ whole genome shotgun (WGS) entry which is preliminary data.</text>
</comment>
<dbReference type="Proteomes" id="UP001237642">
    <property type="component" value="Unassembled WGS sequence"/>
</dbReference>
<dbReference type="InterPro" id="IPR024752">
    <property type="entry name" value="Myb/SANT-like_dom"/>
</dbReference>
<dbReference type="AlphaFoldDB" id="A0AAD8HZ74"/>
<dbReference type="EMBL" id="JAUIZM010000007">
    <property type="protein sequence ID" value="KAK1375539.1"/>
    <property type="molecule type" value="Genomic_DNA"/>
</dbReference>
<proteinExistence type="predicted"/>
<feature type="region of interest" description="Disordered" evidence="1">
    <location>
        <begin position="88"/>
        <end position="107"/>
    </location>
</feature>
<dbReference type="PANTHER" id="PTHR48464">
    <property type="match status" value="1"/>
</dbReference>
<sequence>MAGLKANSHIESKWKYLTRKYNAMADMRGSSGFSWDGATKKIQCAKSVYDEWCKSRKNAGGMWGMIEQPTVMLNTFWMQLRKWVTNTEEGDQKWPSVSKPGKRKRSKDGAEKFLIAMFDDVSSKFRIIYGEC</sequence>
<organism evidence="3 4">
    <name type="scientific">Heracleum sosnowskyi</name>
    <dbReference type="NCBI Taxonomy" id="360622"/>
    <lineage>
        <taxon>Eukaryota</taxon>
        <taxon>Viridiplantae</taxon>
        <taxon>Streptophyta</taxon>
        <taxon>Embryophyta</taxon>
        <taxon>Tracheophyta</taxon>
        <taxon>Spermatophyta</taxon>
        <taxon>Magnoliopsida</taxon>
        <taxon>eudicotyledons</taxon>
        <taxon>Gunneridae</taxon>
        <taxon>Pentapetalae</taxon>
        <taxon>asterids</taxon>
        <taxon>campanulids</taxon>
        <taxon>Apiales</taxon>
        <taxon>Apiaceae</taxon>
        <taxon>Apioideae</taxon>
        <taxon>apioid superclade</taxon>
        <taxon>Tordylieae</taxon>
        <taxon>Tordyliinae</taxon>
        <taxon>Heracleum</taxon>
    </lineage>
</organism>
<feature type="domain" description="Myb/SANT-like" evidence="2">
    <location>
        <begin position="7"/>
        <end position="51"/>
    </location>
</feature>
<evidence type="ECO:0000313" key="4">
    <source>
        <dbReference type="Proteomes" id="UP001237642"/>
    </source>
</evidence>
<reference evidence="3" key="2">
    <citation type="submission" date="2023-05" db="EMBL/GenBank/DDBJ databases">
        <authorList>
            <person name="Schelkunov M.I."/>
        </authorList>
    </citation>
    <scope>NUCLEOTIDE SEQUENCE</scope>
    <source>
        <strain evidence="3">Hsosn_3</strain>
        <tissue evidence="3">Leaf</tissue>
    </source>
</reference>
<gene>
    <name evidence="3" type="ORF">POM88_031732</name>
</gene>
<name>A0AAD8HZ74_9APIA</name>
<reference evidence="3" key="1">
    <citation type="submission" date="2023-02" db="EMBL/GenBank/DDBJ databases">
        <title>Genome of toxic invasive species Heracleum sosnowskyi carries increased number of genes despite the absence of recent whole-genome duplications.</title>
        <authorList>
            <person name="Schelkunov M."/>
            <person name="Shtratnikova V."/>
            <person name="Makarenko M."/>
            <person name="Klepikova A."/>
            <person name="Omelchenko D."/>
            <person name="Novikova G."/>
            <person name="Obukhova E."/>
            <person name="Bogdanov V."/>
            <person name="Penin A."/>
            <person name="Logacheva M."/>
        </authorList>
    </citation>
    <scope>NUCLEOTIDE SEQUENCE</scope>
    <source>
        <strain evidence="3">Hsosn_3</strain>
        <tissue evidence="3">Leaf</tissue>
    </source>
</reference>
<dbReference type="Pfam" id="PF12776">
    <property type="entry name" value="Myb_DNA-bind_3"/>
    <property type="match status" value="1"/>
</dbReference>
<evidence type="ECO:0000256" key="1">
    <source>
        <dbReference type="SAM" id="MobiDB-lite"/>
    </source>
</evidence>
<accession>A0AAD8HZ74</accession>
<protein>
    <recommendedName>
        <fullName evidence="2">Myb/SANT-like domain-containing protein</fullName>
    </recommendedName>
</protein>
<evidence type="ECO:0000313" key="3">
    <source>
        <dbReference type="EMBL" id="KAK1375539.1"/>
    </source>
</evidence>
<keyword evidence="4" id="KW-1185">Reference proteome</keyword>
<evidence type="ECO:0000259" key="2">
    <source>
        <dbReference type="Pfam" id="PF12776"/>
    </source>
</evidence>